<organism evidence="9 10">
    <name type="scientific">Polarella glacialis</name>
    <name type="common">Dinoflagellate</name>
    <dbReference type="NCBI Taxonomy" id="89957"/>
    <lineage>
        <taxon>Eukaryota</taxon>
        <taxon>Sar</taxon>
        <taxon>Alveolata</taxon>
        <taxon>Dinophyceae</taxon>
        <taxon>Suessiales</taxon>
        <taxon>Suessiaceae</taxon>
        <taxon>Polarella</taxon>
    </lineage>
</organism>
<evidence type="ECO:0000256" key="6">
    <source>
        <dbReference type="PROSITE-ProRule" id="PRU00236"/>
    </source>
</evidence>
<feature type="compositionally biased region" description="Basic and acidic residues" evidence="7">
    <location>
        <begin position="437"/>
        <end position="446"/>
    </location>
</feature>
<name>A0A813KRQ8_POLGL</name>
<feature type="compositionally biased region" description="Basic residues" evidence="7">
    <location>
        <begin position="510"/>
        <end position="542"/>
    </location>
</feature>
<dbReference type="InterPro" id="IPR003000">
    <property type="entry name" value="Sirtuin"/>
</dbReference>
<feature type="compositionally biased region" description="Low complexity" evidence="7">
    <location>
        <begin position="9"/>
        <end position="18"/>
    </location>
</feature>
<comment type="cofactor">
    <cofactor evidence="1">
        <name>Zn(2+)</name>
        <dbReference type="ChEBI" id="CHEBI:29105"/>
    </cofactor>
</comment>
<evidence type="ECO:0000256" key="7">
    <source>
        <dbReference type="SAM" id="MobiDB-lite"/>
    </source>
</evidence>
<keyword evidence="4" id="KW-0862">Zinc</keyword>
<feature type="compositionally biased region" description="Basic residues" evidence="7">
    <location>
        <begin position="599"/>
        <end position="622"/>
    </location>
</feature>
<keyword evidence="3" id="KW-0479">Metal-binding</keyword>
<feature type="region of interest" description="Disordered" evidence="7">
    <location>
        <begin position="1"/>
        <end position="86"/>
    </location>
</feature>
<dbReference type="InterPro" id="IPR029035">
    <property type="entry name" value="DHS-like_NAD/FAD-binding_dom"/>
</dbReference>
<keyword evidence="2" id="KW-0808">Transferase</keyword>
<dbReference type="AlphaFoldDB" id="A0A813KRQ8"/>
<feature type="compositionally biased region" description="Basic residues" evidence="7">
    <location>
        <begin position="553"/>
        <end position="576"/>
    </location>
</feature>
<evidence type="ECO:0000313" key="9">
    <source>
        <dbReference type="EMBL" id="CAE8713495.1"/>
    </source>
</evidence>
<feature type="non-terminal residue" evidence="9">
    <location>
        <position position="644"/>
    </location>
</feature>
<dbReference type="InterPro" id="IPR026590">
    <property type="entry name" value="Ssirtuin_cat_dom"/>
</dbReference>
<dbReference type="InterPro" id="IPR050134">
    <property type="entry name" value="NAD-dep_sirtuin_deacylases"/>
</dbReference>
<evidence type="ECO:0000259" key="8">
    <source>
        <dbReference type="PROSITE" id="PS50305"/>
    </source>
</evidence>
<evidence type="ECO:0000313" key="10">
    <source>
        <dbReference type="Proteomes" id="UP000626109"/>
    </source>
</evidence>
<dbReference type="GO" id="GO:0070403">
    <property type="term" value="F:NAD+ binding"/>
    <property type="evidence" value="ECO:0007669"/>
    <property type="project" value="InterPro"/>
</dbReference>
<evidence type="ECO:0000256" key="3">
    <source>
        <dbReference type="ARBA" id="ARBA00022723"/>
    </source>
</evidence>
<proteinExistence type="predicted"/>
<dbReference type="Gene3D" id="3.30.1600.10">
    <property type="entry name" value="SIR2/SIRT2 'Small Domain"/>
    <property type="match status" value="1"/>
</dbReference>
<dbReference type="GO" id="GO:0005634">
    <property type="term" value="C:nucleus"/>
    <property type="evidence" value="ECO:0007669"/>
    <property type="project" value="TreeGrafter"/>
</dbReference>
<dbReference type="Pfam" id="PF02146">
    <property type="entry name" value="SIR2"/>
    <property type="match status" value="1"/>
</dbReference>
<feature type="domain" description="Deacetylase sirtuin-type" evidence="8">
    <location>
        <begin position="111"/>
        <end position="399"/>
    </location>
</feature>
<evidence type="ECO:0000256" key="5">
    <source>
        <dbReference type="ARBA" id="ARBA00023027"/>
    </source>
</evidence>
<dbReference type="Proteomes" id="UP000626109">
    <property type="component" value="Unassembled WGS sequence"/>
</dbReference>
<dbReference type="GO" id="GO:0046872">
    <property type="term" value="F:metal ion binding"/>
    <property type="evidence" value="ECO:0007669"/>
    <property type="project" value="UniProtKB-KW"/>
</dbReference>
<keyword evidence="5" id="KW-0520">NAD</keyword>
<dbReference type="PROSITE" id="PS50305">
    <property type="entry name" value="SIRTUIN"/>
    <property type="match status" value="1"/>
</dbReference>
<reference evidence="9" key="1">
    <citation type="submission" date="2021-02" db="EMBL/GenBank/DDBJ databases">
        <authorList>
            <person name="Dougan E. K."/>
            <person name="Rhodes N."/>
            <person name="Thang M."/>
            <person name="Chan C."/>
        </authorList>
    </citation>
    <scope>NUCLEOTIDE SEQUENCE</scope>
</reference>
<dbReference type="EMBL" id="CAJNNW010032499">
    <property type="protein sequence ID" value="CAE8713495.1"/>
    <property type="molecule type" value="Genomic_DNA"/>
</dbReference>
<comment type="caution">
    <text evidence="6">Lacks conserved residue(s) required for the propagation of feature annotation.</text>
</comment>
<dbReference type="InterPro" id="IPR026591">
    <property type="entry name" value="Sirtuin_cat_small_dom_sf"/>
</dbReference>
<gene>
    <name evidence="9" type="ORF">PGLA2088_LOCUS37562</name>
</gene>
<dbReference type="GO" id="GO:0017136">
    <property type="term" value="F:histone deacetylase activity, NAD-dependent"/>
    <property type="evidence" value="ECO:0007669"/>
    <property type="project" value="TreeGrafter"/>
</dbReference>
<dbReference type="Gene3D" id="3.40.50.1220">
    <property type="entry name" value="TPP-binding domain"/>
    <property type="match status" value="1"/>
</dbReference>
<evidence type="ECO:0000256" key="1">
    <source>
        <dbReference type="ARBA" id="ARBA00001947"/>
    </source>
</evidence>
<dbReference type="SUPFAM" id="SSF52467">
    <property type="entry name" value="DHS-like NAD/FAD-binding domain"/>
    <property type="match status" value="1"/>
</dbReference>
<protein>
    <recommendedName>
        <fullName evidence="8">Deacetylase sirtuin-type domain-containing protein</fullName>
    </recommendedName>
</protein>
<dbReference type="PANTHER" id="PTHR11085:SF6">
    <property type="entry name" value="NAD-DEPENDENT PROTEIN DEACETYLASE SIRTUIN-2"/>
    <property type="match status" value="1"/>
</dbReference>
<evidence type="ECO:0000256" key="2">
    <source>
        <dbReference type="ARBA" id="ARBA00022679"/>
    </source>
</evidence>
<evidence type="ECO:0000256" key="4">
    <source>
        <dbReference type="ARBA" id="ARBA00022833"/>
    </source>
</evidence>
<feature type="region of interest" description="Disordered" evidence="7">
    <location>
        <begin position="436"/>
        <end position="644"/>
    </location>
</feature>
<sequence>MRPERRSRSSASGASDASARVHDSDDSEDRALGREGVGGCVDQRSGATKRKEVVSCQNDGRKSKRRKSCKQPSVKTHPRADPQRPEDLIGYLRHATGEGSEESESDEVHPTVLSSLDLEGIAQQIKDGKAKKVIVMVGAGLSTAAGIPDFRTPGTGLYDNLQKYGLPRPEAIFSIDYFKEKPAAFYELAREMWPGNFEPTQAHFFIRLLEEKGLLLRCYTQNIDSLEELAGVSQELIVAAHGNFSSAHGVTSGKEVPLEEVRRAVLRGQEGWMEMTQRHGELVKPDIVFFGEELPPRFLNLCRQDFQQCDLLIVMGTSLVVAPFCTCITFVQPNCPRLLINREPAGLDARGFDSLLPGRMRGGFRISGAGQRRRNYRDAFFGGDCDAGVEALCSALHWRQELAQVEIDFRQVPMLGTRPEPLQGCGSEAIRPLAHPSETERLDDCFGGRGSSLSGKEGQGPCQAPPESPPRSKGQPPALGEGKPLLPSAKKEHPAATVFNRSKGRSSSTRSRRRHRHKNRKLKFSRSLKSRSRRRSRKRRRSRAESSQSSGGRSRRSRSRRRSKRRRRSRKSRSLRRSTLSGRRDALRPFSCRRSPSSGRRRSRMRRRQSANSRRRRRRASASRRDGDGSYGFGPCLGRWPCPE</sequence>
<feature type="compositionally biased region" description="Basic and acidic residues" evidence="7">
    <location>
        <begin position="19"/>
        <end position="33"/>
    </location>
</feature>
<dbReference type="PANTHER" id="PTHR11085">
    <property type="entry name" value="NAD-DEPENDENT PROTEIN DEACYLASE SIRTUIN-5, MITOCHONDRIAL-RELATED"/>
    <property type="match status" value="1"/>
</dbReference>
<accession>A0A813KRQ8</accession>
<comment type="caution">
    <text evidence="9">The sequence shown here is derived from an EMBL/GenBank/DDBJ whole genome shotgun (WGS) entry which is preliminary data.</text>
</comment>